<sequence length="101" mass="11628">MDVGSELMPRLHVRQLRKSEELRKFRSLCSLRGLAETASHLFFSCKASKLIWKRWYNLFGHSSVLPQSQKEHFCSKCLCAAGQHQILVKDLAAKKSYDFLG</sequence>
<dbReference type="Gramene" id="KRH43047">
    <property type="protein sequence ID" value="KRH43047"/>
    <property type="gene ID" value="GLYMA_08G127300"/>
</dbReference>
<evidence type="ECO:0000313" key="3">
    <source>
        <dbReference type="Proteomes" id="UP000008827"/>
    </source>
</evidence>
<accession>A0A0R0IL29</accession>
<protein>
    <submittedName>
        <fullName evidence="1 2">Uncharacterized protein</fullName>
    </submittedName>
</protein>
<reference evidence="1" key="3">
    <citation type="submission" date="2018-07" db="EMBL/GenBank/DDBJ databases">
        <title>WGS assembly of Glycine max.</title>
        <authorList>
            <person name="Schmutz J."/>
            <person name="Cannon S."/>
            <person name="Schlueter J."/>
            <person name="Ma J."/>
            <person name="Mitros T."/>
            <person name="Nelson W."/>
            <person name="Hyten D."/>
            <person name="Song Q."/>
            <person name="Thelen J."/>
            <person name="Cheng J."/>
            <person name="Xu D."/>
            <person name="Hellsten U."/>
            <person name="May G."/>
            <person name="Yu Y."/>
            <person name="Sakurai T."/>
            <person name="Umezawa T."/>
            <person name="Bhattacharyya M."/>
            <person name="Sandhu D."/>
            <person name="Valliyodan B."/>
            <person name="Lindquist E."/>
            <person name="Peto M."/>
            <person name="Grant D."/>
            <person name="Shu S."/>
            <person name="Goodstein D."/>
            <person name="Barry K."/>
            <person name="Futrell-Griggs M."/>
            <person name="Abernathy B."/>
            <person name="Du J."/>
            <person name="Tian Z."/>
            <person name="Zhu L."/>
            <person name="Gill N."/>
            <person name="Joshi T."/>
            <person name="Libault M."/>
            <person name="Sethuraman A."/>
            <person name="Zhang X."/>
            <person name="Shinozaki K."/>
            <person name="Nguyen H."/>
            <person name="Wing R."/>
            <person name="Cregan P."/>
            <person name="Specht J."/>
            <person name="Grimwood J."/>
            <person name="Rokhsar D."/>
            <person name="Stacey G."/>
            <person name="Shoemaker R."/>
            <person name="Jackson S."/>
        </authorList>
    </citation>
    <scope>NUCLEOTIDE SEQUENCE</scope>
    <source>
        <tissue evidence="1">Callus</tissue>
    </source>
</reference>
<evidence type="ECO:0000313" key="2">
    <source>
        <dbReference type="EnsemblPlants" id="KRH43047"/>
    </source>
</evidence>
<organism evidence="1">
    <name type="scientific">Glycine max</name>
    <name type="common">Soybean</name>
    <name type="synonym">Glycine hispida</name>
    <dbReference type="NCBI Taxonomy" id="3847"/>
    <lineage>
        <taxon>Eukaryota</taxon>
        <taxon>Viridiplantae</taxon>
        <taxon>Streptophyta</taxon>
        <taxon>Embryophyta</taxon>
        <taxon>Tracheophyta</taxon>
        <taxon>Spermatophyta</taxon>
        <taxon>Magnoliopsida</taxon>
        <taxon>eudicotyledons</taxon>
        <taxon>Gunneridae</taxon>
        <taxon>Pentapetalae</taxon>
        <taxon>rosids</taxon>
        <taxon>fabids</taxon>
        <taxon>Fabales</taxon>
        <taxon>Fabaceae</taxon>
        <taxon>Papilionoideae</taxon>
        <taxon>50 kb inversion clade</taxon>
        <taxon>NPAAA clade</taxon>
        <taxon>indigoferoid/millettioid clade</taxon>
        <taxon>Phaseoleae</taxon>
        <taxon>Glycine</taxon>
        <taxon>Glycine subgen. Soja</taxon>
    </lineage>
</organism>
<reference evidence="1 2" key="1">
    <citation type="journal article" date="2010" name="Nature">
        <title>Genome sequence of the palaeopolyploid soybean.</title>
        <authorList>
            <person name="Schmutz J."/>
            <person name="Cannon S.B."/>
            <person name="Schlueter J."/>
            <person name="Ma J."/>
            <person name="Mitros T."/>
            <person name="Nelson W."/>
            <person name="Hyten D.L."/>
            <person name="Song Q."/>
            <person name="Thelen J.J."/>
            <person name="Cheng J."/>
            <person name="Xu D."/>
            <person name="Hellsten U."/>
            <person name="May G.D."/>
            <person name="Yu Y."/>
            <person name="Sakurai T."/>
            <person name="Umezawa T."/>
            <person name="Bhattacharyya M.K."/>
            <person name="Sandhu D."/>
            <person name="Valliyodan B."/>
            <person name="Lindquist E."/>
            <person name="Peto M."/>
            <person name="Grant D."/>
            <person name="Shu S."/>
            <person name="Goodstein D."/>
            <person name="Barry K."/>
            <person name="Futrell-Griggs M."/>
            <person name="Abernathy B."/>
            <person name="Du J."/>
            <person name="Tian Z."/>
            <person name="Zhu L."/>
            <person name="Gill N."/>
            <person name="Joshi T."/>
            <person name="Libault M."/>
            <person name="Sethuraman A."/>
            <person name="Zhang X.-C."/>
            <person name="Shinozaki K."/>
            <person name="Nguyen H.T."/>
            <person name="Wing R.A."/>
            <person name="Cregan P."/>
            <person name="Specht J."/>
            <person name="Grimwood J."/>
            <person name="Rokhsar D."/>
            <person name="Stacey G."/>
            <person name="Shoemaker R.C."/>
            <person name="Jackson S.A."/>
        </authorList>
    </citation>
    <scope>NUCLEOTIDE SEQUENCE</scope>
    <source>
        <strain evidence="2">cv. Williams 82</strain>
        <tissue evidence="1">Callus</tissue>
    </source>
</reference>
<gene>
    <name evidence="1" type="ORF">GLYMA_08G127300</name>
</gene>
<proteinExistence type="predicted"/>
<keyword evidence="3" id="KW-1185">Reference proteome</keyword>
<name>A0A0R0IL29_SOYBN</name>
<dbReference type="InParanoid" id="A0A0R0IL29"/>
<reference evidence="2" key="2">
    <citation type="submission" date="2018-02" db="UniProtKB">
        <authorList>
            <consortium name="EnsemblPlants"/>
        </authorList>
    </citation>
    <scope>IDENTIFICATION</scope>
    <source>
        <strain evidence="2">Williams 82</strain>
    </source>
</reference>
<dbReference type="Proteomes" id="UP000008827">
    <property type="component" value="Chromosome 8"/>
</dbReference>
<evidence type="ECO:0000313" key="1">
    <source>
        <dbReference type="EMBL" id="KRH43047.1"/>
    </source>
</evidence>
<dbReference type="AlphaFoldDB" id="A0A0R0IL29"/>
<dbReference type="EnsemblPlants" id="KRH43047">
    <property type="protein sequence ID" value="KRH43047"/>
    <property type="gene ID" value="GLYMA_08G127300"/>
</dbReference>
<dbReference type="EMBL" id="CM000841">
    <property type="protein sequence ID" value="KRH43047.1"/>
    <property type="molecule type" value="Genomic_DNA"/>
</dbReference>